<proteinExistence type="predicted"/>
<comment type="caution">
    <text evidence="2">The sequence shown here is derived from an EMBL/GenBank/DDBJ whole genome shotgun (WGS) entry which is preliminary data.</text>
</comment>
<accession>A0ABT0YQC7</accession>
<sequence length="101" mass="11046">MNDKADIIGTSMRADGTFRTSFYSDGQMIDLLGRLPAEWVVDRVAAINNSRYIAAEGFSRLTGERGALLLTPVPEPETVALLAVGLAFIALRAKRHQRKQG</sequence>
<evidence type="ECO:0000313" key="3">
    <source>
        <dbReference type="Proteomes" id="UP001165541"/>
    </source>
</evidence>
<evidence type="ECO:0000259" key="1">
    <source>
        <dbReference type="Pfam" id="PF07589"/>
    </source>
</evidence>
<keyword evidence="3" id="KW-1185">Reference proteome</keyword>
<feature type="domain" description="Ice-binding protein C-terminal" evidence="1">
    <location>
        <begin position="72"/>
        <end position="95"/>
    </location>
</feature>
<dbReference type="Pfam" id="PF07589">
    <property type="entry name" value="PEP-CTERM"/>
    <property type="match status" value="1"/>
</dbReference>
<protein>
    <submittedName>
        <fullName evidence="2">PEP-CTERM sorting domain-containing protein</fullName>
    </submittedName>
</protein>
<gene>
    <name evidence="2" type="ORF">M8A51_10985</name>
</gene>
<dbReference type="RefSeq" id="WP_251778308.1">
    <property type="nucleotide sequence ID" value="NZ_JAMKFE010000005.1"/>
</dbReference>
<dbReference type="Proteomes" id="UP001165541">
    <property type="component" value="Unassembled WGS sequence"/>
</dbReference>
<dbReference type="InterPro" id="IPR013424">
    <property type="entry name" value="Ice-binding_C"/>
</dbReference>
<dbReference type="NCBIfam" id="TIGR02595">
    <property type="entry name" value="PEP_CTERM"/>
    <property type="match status" value="1"/>
</dbReference>
<organism evidence="2 3">
    <name type="scientific">Caldimonas mangrovi</name>
    <dbReference type="NCBI Taxonomy" id="2944811"/>
    <lineage>
        <taxon>Bacteria</taxon>
        <taxon>Pseudomonadati</taxon>
        <taxon>Pseudomonadota</taxon>
        <taxon>Betaproteobacteria</taxon>
        <taxon>Burkholderiales</taxon>
        <taxon>Sphaerotilaceae</taxon>
        <taxon>Caldimonas</taxon>
    </lineage>
</organism>
<dbReference type="EMBL" id="JAMKFE010000005">
    <property type="protein sequence ID" value="MCM5680058.1"/>
    <property type="molecule type" value="Genomic_DNA"/>
</dbReference>
<reference evidence="2" key="1">
    <citation type="submission" date="2022-05" db="EMBL/GenBank/DDBJ databases">
        <title>Schlegelella sp. nov., isolated from mangrove soil.</title>
        <authorList>
            <person name="Liu Y."/>
            <person name="Ge X."/>
            <person name="Liu W."/>
        </authorList>
    </citation>
    <scope>NUCLEOTIDE SEQUENCE</scope>
    <source>
        <strain evidence="2">S2-27</strain>
    </source>
</reference>
<name>A0ABT0YQC7_9BURK</name>
<evidence type="ECO:0000313" key="2">
    <source>
        <dbReference type="EMBL" id="MCM5680058.1"/>
    </source>
</evidence>